<evidence type="ECO:0000313" key="11">
    <source>
        <dbReference type="EMBL" id="QIE02256.1"/>
    </source>
</evidence>
<reference evidence="11 12" key="1">
    <citation type="submission" date="2020-01" db="EMBL/GenBank/DDBJ databases">
        <title>Complete genome of Buchnera aphidicola isolated from Chaitophorus populeti.</title>
        <authorList>
            <person name="Park J."/>
            <person name="Xi H."/>
        </authorList>
    </citation>
    <scope>NUCLEOTIDE SEQUENCE [LARGE SCALE GENOMIC DNA]</scope>
    <source>
        <strain evidence="11 12">UsonBac</strain>
    </source>
</reference>
<evidence type="ECO:0000256" key="7">
    <source>
        <dbReference type="ARBA" id="ARBA00040167"/>
    </source>
</evidence>
<dbReference type="EC" id="4.2.1.75" evidence="3 9"/>
<keyword evidence="4 9" id="KW-0456">Lyase</keyword>
<dbReference type="GO" id="GO:0006780">
    <property type="term" value="P:uroporphyrinogen III biosynthetic process"/>
    <property type="evidence" value="ECO:0007669"/>
    <property type="project" value="UniProtKB-UniRule"/>
</dbReference>
<dbReference type="RefSeq" id="WP_163119733.1">
    <property type="nucleotide sequence ID" value="NZ_CP047588.1"/>
</dbReference>
<comment type="pathway">
    <text evidence="1 9">Porphyrin-containing compound metabolism; protoporphyrin-IX biosynthesis; coproporphyrinogen-III from 5-aminolevulinate: step 3/4.</text>
</comment>
<gene>
    <name evidence="11" type="ORF">GUU85_02800</name>
</gene>
<name>A0A6C1FE92_BUCUN</name>
<dbReference type="InterPro" id="IPR003754">
    <property type="entry name" value="4pyrrol_synth_uPrphyn_synth"/>
</dbReference>
<dbReference type="EMBL" id="CP047588">
    <property type="protein sequence ID" value="QIE02256.1"/>
    <property type="molecule type" value="Genomic_DNA"/>
</dbReference>
<sequence>MRPSPSGEELVNNLNKLNIQSWHFSFFNFLPSLSKNSLLKRQIKLYESDIILVFSKMSIYYTNLYLKKNNLQWPNHVKYYAIGQNTADLLSKYVKTIFFPKKEENSEELLNILYQNITKKDKIILLQGENGRNFIQKKLTIQGFNIYLIECYKRVLKSFDSAKEIKKWHQYNINTFIITNSLTLQQLNKIIFKHNQEKWLLTCIIFVLGKRLFALAKKLGWKKIIVLPYANNDFLLKIIQNLQKNQKNQLICWSAKEDLNL</sequence>
<evidence type="ECO:0000256" key="2">
    <source>
        <dbReference type="ARBA" id="ARBA00008133"/>
    </source>
</evidence>
<dbReference type="InterPro" id="IPR036108">
    <property type="entry name" value="4pyrrol_syn_uPrphyn_synt_sf"/>
</dbReference>
<protein>
    <recommendedName>
        <fullName evidence="7 9">Uroporphyrinogen-III synthase</fullName>
        <ecNumber evidence="3 9">4.2.1.75</ecNumber>
    </recommendedName>
</protein>
<dbReference type="Proteomes" id="UP000502958">
    <property type="component" value="Chromosome"/>
</dbReference>
<dbReference type="AlphaFoldDB" id="A0A6C1FE92"/>
<proteinExistence type="inferred from homology"/>
<evidence type="ECO:0000256" key="1">
    <source>
        <dbReference type="ARBA" id="ARBA00004772"/>
    </source>
</evidence>
<dbReference type="PANTHER" id="PTHR38042:SF1">
    <property type="entry name" value="UROPORPHYRINOGEN-III SYNTHASE, CHLOROPLASTIC"/>
    <property type="match status" value="1"/>
</dbReference>
<feature type="domain" description="Tetrapyrrole biosynthesis uroporphyrinogen III synthase" evidence="10">
    <location>
        <begin position="9"/>
        <end position="228"/>
    </location>
</feature>
<accession>A0A6C1FE92</accession>
<dbReference type="UniPathway" id="UPA00251">
    <property type="reaction ID" value="UER00320"/>
</dbReference>
<evidence type="ECO:0000313" key="12">
    <source>
        <dbReference type="Proteomes" id="UP000502958"/>
    </source>
</evidence>
<keyword evidence="5 9" id="KW-0627">Porphyrin biosynthesis</keyword>
<comment type="function">
    <text evidence="6 9">Catalyzes cyclization of the linear tetrapyrrole, hydroxymethylbilane, to the macrocyclic uroporphyrinogen III.</text>
</comment>
<organism evidence="11 12">
    <name type="scientific">Buchnera aphidicola subsp. Uroleucon sonchi</name>
    <dbReference type="NCBI Taxonomy" id="118118"/>
    <lineage>
        <taxon>Bacteria</taxon>
        <taxon>Pseudomonadati</taxon>
        <taxon>Pseudomonadota</taxon>
        <taxon>Gammaproteobacteria</taxon>
        <taxon>Enterobacterales</taxon>
        <taxon>Erwiniaceae</taxon>
        <taxon>Buchnera</taxon>
    </lineage>
</organism>
<evidence type="ECO:0000256" key="4">
    <source>
        <dbReference type="ARBA" id="ARBA00023239"/>
    </source>
</evidence>
<evidence type="ECO:0000256" key="9">
    <source>
        <dbReference type="RuleBase" id="RU366031"/>
    </source>
</evidence>
<dbReference type="SUPFAM" id="SSF69618">
    <property type="entry name" value="HemD-like"/>
    <property type="match status" value="1"/>
</dbReference>
<comment type="similarity">
    <text evidence="2 9">Belongs to the uroporphyrinogen-III synthase family.</text>
</comment>
<comment type="catalytic activity">
    <reaction evidence="8 9">
        <text>hydroxymethylbilane = uroporphyrinogen III + H2O</text>
        <dbReference type="Rhea" id="RHEA:18965"/>
        <dbReference type="ChEBI" id="CHEBI:15377"/>
        <dbReference type="ChEBI" id="CHEBI:57308"/>
        <dbReference type="ChEBI" id="CHEBI:57845"/>
        <dbReference type="EC" id="4.2.1.75"/>
    </reaction>
</comment>
<evidence type="ECO:0000259" key="10">
    <source>
        <dbReference type="Pfam" id="PF02602"/>
    </source>
</evidence>
<dbReference type="GO" id="GO:0006782">
    <property type="term" value="P:protoporphyrinogen IX biosynthetic process"/>
    <property type="evidence" value="ECO:0007669"/>
    <property type="project" value="UniProtKB-UniRule"/>
</dbReference>
<dbReference type="CDD" id="cd06578">
    <property type="entry name" value="HemD"/>
    <property type="match status" value="1"/>
</dbReference>
<dbReference type="Pfam" id="PF02602">
    <property type="entry name" value="HEM4"/>
    <property type="match status" value="1"/>
</dbReference>
<dbReference type="PANTHER" id="PTHR38042">
    <property type="entry name" value="UROPORPHYRINOGEN-III SYNTHASE, CHLOROPLASTIC"/>
    <property type="match status" value="1"/>
</dbReference>
<evidence type="ECO:0000256" key="6">
    <source>
        <dbReference type="ARBA" id="ARBA00037589"/>
    </source>
</evidence>
<evidence type="ECO:0000256" key="8">
    <source>
        <dbReference type="ARBA" id="ARBA00048617"/>
    </source>
</evidence>
<evidence type="ECO:0000256" key="3">
    <source>
        <dbReference type="ARBA" id="ARBA00013109"/>
    </source>
</evidence>
<dbReference type="Gene3D" id="3.40.50.10090">
    <property type="match status" value="2"/>
</dbReference>
<dbReference type="InterPro" id="IPR039793">
    <property type="entry name" value="UROS/Hem4"/>
</dbReference>
<dbReference type="GO" id="GO:0004852">
    <property type="term" value="F:uroporphyrinogen-III synthase activity"/>
    <property type="evidence" value="ECO:0007669"/>
    <property type="project" value="UniProtKB-UniRule"/>
</dbReference>
<evidence type="ECO:0000256" key="5">
    <source>
        <dbReference type="ARBA" id="ARBA00023244"/>
    </source>
</evidence>